<accession>A0A518BNH0</accession>
<name>A0A518BNH0_9BACT</name>
<dbReference type="InterPro" id="IPR016187">
    <property type="entry name" value="CTDL_fold"/>
</dbReference>
<keyword evidence="3" id="KW-0418">Kinase</keyword>
<keyword evidence="3" id="KW-0808">Transferase</keyword>
<dbReference type="EMBL" id="CP036287">
    <property type="protein sequence ID" value="QDU68507.1"/>
    <property type="molecule type" value="Genomic_DNA"/>
</dbReference>
<feature type="domain" description="Sulfatase-modifying factor enzyme-like" evidence="2">
    <location>
        <begin position="181"/>
        <end position="416"/>
    </location>
</feature>
<keyword evidence="1" id="KW-0732">Signal</keyword>
<dbReference type="EC" id="2.7.11.1" evidence="3"/>
<keyword evidence="4" id="KW-1185">Reference proteome</keyword>
<evidence type="ECO:0000313" key="3">
    <source>
        <dbReference type="EMBL" id="QDU68507.1"/>
    </source>
</evidence>
<dbReference type="PANTHER" id="PTHR23150">
    <property type="entry name" value="SULFATASE MODIFYING FACTOR 1, 2"/>
    <property type="match status" value="1"/>
</dbReference>
<organism evidence="3 4">
    <name type="scientific">Engelhardtia mirabilis</name>
    <dbReference type="NCBI Taxonomy" id="2528011"/>
    <lineage>
        <taxon>Bacteria</taxon>
        <taxon>Pseudomonadati</taxon>
        <taxon>Planctomycetota</taxon>
        <taxon>Planctomycetia</taxon>
        <taxon>Planctomycetia incertae sedis</taxon>
        <taxon>Engelhardtia</taxon>
    </lineage>
</organism>
<proteinExistence type="predicted"/>
<dbReference type="GO" id="GO:0120147">
    <property type="term" value="F:formylglycine-generating oxidase activity"/>
    <property type="evidence" value="ECO:0007669"/>
    <property type="project" value="TreeGrafter"/>
</dbReference>
<dbReference type="AlphaFoldDB" id="A0A518BNH0"/>
<reference evidence="3 4" key="1">
    <citation type="submission" date="2019-02" db="EMBL/GenBank/DDBJ databases">
        <title>Deep-cultivation of Planctomycetes and their phenomic and genomic characterization uncovers novel biology.</title>
        <authorList>
            <person name="Wiegand S."/>
            <person name="Jogler M."/>
            <person name="Boedeker C."/>
            <person name="Pinto D."/>
            <person name="Vollmers J."/>
            <person name="Rivas-Marin E."/>
            <person name="Kohn T."/>
            <person name="Peeters S.H."/>
            <person name="Heuer A."/>
            <person name="Rast P."/>
            <person name="Oberbeckmann S."/>
            <person name="Bunk B."/>
            <person name="Jeske O."/>
            <person name="Meyerdierks A."/>
            <person name="Storesund J.E."/>
            <person name="Kallscheuer N."/>
            <person name="Luecker S."/>
            <person name="Lage O.M."/>
            <person name="Pohl T."/>
            <person name="Merkel B.J."/>
            <person name="Hornburger P."/>
            <person name="Mueller R.-W."/>
            <person name="Bruemmer F."/>
            <person name="Labrenz M."/>
            <person name="Spormann A.M."/>
            <person name="Op den Camp H."/>
            <person name="Overmann J."/>
            <person name="Amann R."/>
            <person name="Jetten M.S.M."/>
            <person name="Mascher T."/>
            <person name="Medema M.H."/>
            <person name="Devos D.P."/>
            <person name="Kaster A.-K."/>
            <person name="Ovreas L."/>
            <person name="Rohde M."/>
            <person name="Galperin M.Y."/>
            <person name="Jogler C."/>
        </authorList>
    </citation>
    <scope>NUCLEOTIDE SEQUENCE [LARGE SCALE GENOMIC DNA]</scope>
    <source>
        <strain evidence="3 4">Pla133</strain>
    </source>
</reference>
<feature type="chain" id="PRO_5021744429" evidence="1">
    <location>
        <begin position="23"/>
        <end position="423"/>
    </location>
</feature>
<dbReference type="InterPro" id="IPR042095">
    <property type="entry name" value="SUMF_sf"/>
</dbReference>
<feature type="signal peptide" evidence="1">
    <location>
        <begin position="1"/>
        <end position="22"/>
    </location>
</feature>
<dbReference type="InterPro" id="IPR051043">
    <property type="entry name" value="Sulfatase_Mod_Factor_Kinase"/>
</dbReference>
<evidence type="ECO:0000259" key="2">
    <source>
        <dbReference type="Pfam" id="PF03781"/>
    </source>
</evidence>
<dbReference type="Proteomes" id="UP000316921">
    <property type="component" value="Chromosome"/>
</dbReference>
<sequence precursor="true">MTRPFPALGRAAAFGFVSCALATTQAAAFQVMPYGAGLNPPGSLVVTSGLPVVGESFSVGVSNTASASAPASIAFLSLATAPDPAFPAGTVLPGFGLAFPGALGEVLLSLAAPDPFTTLGPVAWDGGAAAPASFDLAVPLDPALSGLTIYLQGSLLQSVGFPSLGLTNGLAVTLSEPSFSGLVPIPAGTFQMGSNAAGGAPYYGSSTEQPVHQVTISQPYWMGRYEVTQAEYQGLMGTNPSGYLGADKPVETVIWFNAVAYCDALNAQQTALGKVPAGYQYRLPTEAEWEYGCRAGTTTEFHYGPALFCNQARFSYSDHSSPPASCQNPLGTVPVGSYAPNAWGLYDMHGNVWEWCMDGFSSYTASAKTDPYVSGGLYRVLRGGSWAFNSTYCRSADRYYVDPGLVHNNYYGFRVVLAPVLVP</sequence>
<protein>
    <submittedName>
        <fullName evidence="3">Serine/threonine-protein kinase pkn1</fullName>
        <ecNumber evidence="3">2.7.11.1</ecNumber>
    </submittedName>
</protein>
<gene>
    <name evidence="3" type="primary">pkn1_11</name>
    <name evidence="3" type="ORF">Pla133_36050</name>
</gene>
<evidence type="ECO:0000256" key="1">
    <source>
        <dbReference type="SAM" id="SignalP"/>
    </source>
</evidence>
<dbReference type="Pfam" id="PF03781">
    <property type="entry name" value="FGE-sulfatase"/>
    <property type="match status" value="1"/>
</dbReference>
<dbReference type="InterPro" id="IPR005532">
    <property type="entry name" value="SUMF_dom"/>
</dbReference>
<dbReference type="Gene3D" id="3.90.1580.10">
    <property type="entry name" value="paralog of FGE (formylglycine-generating enzyme)"/>
    <property type="match status" value="1"/>
</dbReference>
<dbReference type="PANTHER" id="PTHR23150:SF19">
    <property type="entry name" value="FORMYLGLYCINE-GENERATING ENZYME"/>
    <property type="match status" value="1"/>
</dbReference>
<evidence type="ECO:0000313" key="4">
    <source>
        <dbReference type="Proteomes" id="UP000316921"/>
    </source>
</evidence>
<dbReference type="KEGG" id="pbap:Pla133_36050"/>
<dbReference type="SUPFAM" id="SSF56436">
    <property type="entry name" value="C-type lectin-like"/>
    <property type="match status" value="1"/>
</dbReference>
<dbReference type="RefSeq" id="WP_419191665.1">
    <property type="nucleotide sequence ID" value="NZ_CP036287.1"/>
</dbReference>
<dbReference type="GO" id="GO:0004674">
    <property type="term" value="F:protein serine/threonine kinase activity"/>
    <property type="evidence" value="ECO:0007669"/>
    <property type="project" value="UniProtKB-EC"/>
</dbReference>